<evidence type="ECO:0000313" key="1">
    <source>
        <dbReference type="EMBL" id="VYU29881.1"/>
    </source>
</evidence>
<gene>
    <name evidence="1" type="ORF">FPLFYP42_01852</name>
</gene>
<reference evidence="1" key="1">
    <citation type="submission" date="2019-11" db="EMBL/GenBank/DDBJ databases">
        <authorList>
            <person name="Feng L."/>
        </authorList>
    </citation>
    <scope>NUCLEOTIDE SEQUENCE</scope>
    <source>
        <strain evidence="1">FplautiiLFYP42</strain>
    </source>
</reference>
<sequence length="325" mass="37361">MITEKAIYELVVDPEFKNLIRPLFKQEYLQLEQNLISDGCRDPLTTWHGIIIDGHNRYELCRKHQIPFSVEEMEFECKEEVIAWICANQLGRRNLTEETRKYLIGMQYESEKIVNSKKNALGINQYVGQDSTVSEERVDSEPLKRVVPTRVKTAMRIAEANHISHGTVEKYAIYSRALDELGKKDKEIVSKILSGRYKISHNHVLELSKMTPSQIRQFCKQMENSQQPFVQYNQVRQTITQMNSVPRHAPQKPVKPSVKDMPQFDPDAEITGLTLTVPSWSSSLQRLKTKTDLSIVSSQAKGKLAEVLLDLHIQIKAVLEAIKEE</sequence>
<protein>
    <recommendedName>
        <fullName evidence="2">ParB/Sulfiredoxin domain-containing protein</fullName>
    </recommendedName>
</protein>
<proteinExistence type="predicted"/>
<accession>A0A6N3DTI9</accession>
<organism evidence="1">
    <name type="scientific">Flavonifractor plautii</name>
    <name type="common">Fusobacterium plautii</name>
    <dbReference type="NCBI Taxonomy" id="292800"/>
    <lineage>
        <taxon>Bacteria</taxon>
        <taxon>Bacillati</taxon>
        <taxon>Bacillota</taxon>
        <taxon>Clostridia</taxon>
        <taxon>Eubacteriales</taxon>
        <taxon>Oscillospiraceae</taxon>
        <taxon>Flavonifractor</taxon>
    </lineage>
</organism>
<name>A0A6N3DTI9_FLAPL</name>
<evidence type="ECO:0008006" key="2">
    <source>
        <dbReference type="Google" id="ProtNLM"/>
    </source>
</evidence>
<dbReference type="AlphaFoldDB" id="A0A6N3DTI9"/>
<dbReference type="EMBL" id="CACRUB010000031">
    <property type="protein sequence ID" value="VYU29881.1"/>
    <property type="molecule type" value="Genomic_DNA"/>
</dbReference>